<dbReference type="OrthoDB" id="6102719at2759"/>
<reference evidence="2" key="1">
    <citation type="submission" date="2021-03" db="EMBL/GenBank/DDBJ databases">
        <authorList>
            <person name="Bekaert M."/>
        </authorList>
    </citation>
    <scope>NUCLEOTIDE SEQUENCE</scope>
</reference>
<keyword evidence="3" id="KW-1185">Reference proteome</keyword>
<feature type="region of interest" description="Disordered" evidence="1">
    <location>
        <begin position="77"/>
        <end position="105"/>
    </location>
</feature>
<dbReference type="AlphaFoldDB" id="A0A8S3RRN1"/>
<feature type="compositionally biased region" description="Acidic residues" evidence="1">
    <location>
        <begin position="78"/>
        <end position="102"/>
    </location>
</feature>
<organism evidence="2 3">
    <name type="scientific">Mytilus edulis</name>
    <name type="common">Blue mussel</name>
    <dbReference type="NCBI Taxonomy" id="6550"/>
    <lineage>
        <taxon>Eukaryota</taxon>
        <taxon>Metazoa</taxon>
        <taxon>Spiralia</taxon>
        <taxon>Lophotrochozoa</taxon>
        <taxon>Mollusca</taxon>
        <taxon>Bivalvia</taxon>
        <taxon>Autobranchia</taxon>
        <taxon>Pteriomorphia</taxon>
        <taxon>Mytilida</taxon>
        <taxon>Mytiloidea</taxon>
        <taxon>Mytilidae</taxon>
        <taxon>Mytilinae</taxon>
        <taxon>Mytilus</taxon>
    </lineage>
</organism>
<comment type="caution">
    <text evidence="2">The sequence shown here is derived from an EMBL/GenBank/DDBJ whole genome shotgun (WGS) entry which is preliminary data.</text>
</comment>
<protein>
    <submittedName>
        <fullName evidence="2">Uncharacterized protein</fullName>
    </submittedName>
</protein>
<evidence type="ECO:0000313" key="2">
    <source>
        <dbReference type="EMBL" id="CAG2211804.1"/>
    </source>
</evidence>
<name>A0A8S3RRN1_MYTED</name>
<dbReference type="Proteomes" id="UP000683360">
    <property type="component" value="Unassembled WGS sequence"/>
</dbReference>
<proteinExistence type="predicted"/>
<evidence type="ECO:0000256" key="1">
    <source>
        <dbReference type="SAM" id="MobiDB-lite"/>
    </source>
</evidence>
<sequence length="298" mass="34378">MEKLPKPLVALINSIVDEYEQFTWNSNYLGDKMRISLIWTRGELVNVNKSVKHKSISNKDRDTKRLKTWQDKIIENTQNDDDLDTSDIESDSSEEDMSESCDENQQIDKVDLPLVAPEKVHIKPVTKITQPVRVSINRSINNNNESPPGKRVCRSSICGTSAEIKKQSVHTNIKECERVEIDDEIKTVASKSIITGNSPCNDSHYQKIVFNRRPEGDLVLGKIKKRDTIVICNVTKQKINHLNLDTNKSGYEDTMFYINRFRDLRKTDDEDISSYVFHVPKLERYAEVNKLCPWCFVE</sequence>
<evidence type="ECO:0000313" key="3">
    <source>
        <dbReference type="Proteomes" id="UP000683360"/>
    </source>
</evidence>
<accession>A0A8S3RRN1</accession>
<gene>
    <name evidence="2" type="ORF">MEDL_25809</name>
</gene>
<dbReference type="EMBL" id="CAJPWZ010001275">
    <property type="protein sequence ID" value="CAG2211804.1"/>
    <property type="molecule type" value="Genomic_DNA"/>
</dbReference>